<dbReference type="PANTHER" id="PTHR34388">
    <property type="entry name" value="DNA POLYMERASE III SUBUNIT DELTA"/>
    <property type="match status" value="1"/>
</dbReference>
<evidence type="ECO:0000256" key="4">
    <source>
        <dbReference type="ARBA" id="ARBA00022932"/>
    </source>
</evidence>
<accession>A0A438XLT5</accession>
<keyword evidence="4" id="KW-0239">DNA-directed DNA polymerase</keyword>
<evidence type="ECO:0000256" key="1">
    <source>
        <dbReference type="ARBA" id="ARBA00022679"/>
    </source>
</evidence>
<dbReference type="GO" id="GO:0003677">
    <property type="term" value="F:DNA binding"/>
    <property type="evidence" value="ECO:0007669"/>
    <property type="project" value="InterPro"/>
</dbReference>
<dbReference type="GO" id="GO:0003887">
    <property type="term" value="F:DNA-directed DNA polymerase activity"/>
    <property type="evidence" value="ECO:0007669"/>
    <property type="project" value="UniProtKB-KW"/>
</dbReference>
<dbReference type="GO" id="GO:0006261">
    <property type="term" value="P:DNA-templated DNA replication"/>
    <property type="evidence" value="ECO:0007669"/>
    <property type="project" value="TreeGrafter"/>
</dbReference>
<dbReference type="InterPro" id="IPR027417">
    <property type="entry name" value="P-loop_NTPase"/>
</dbReference>
<gene>
    <name evidence="5" type="ORF">EC518_07580</name>
</gene>
<keyword evidence="2" id="KW-0548">Nucleotidyltransferase</keyword>
<comment type="caution">
    <text evidence="5">The sequence shown here is derived from an EMBL/GenBank/DDBJ whole genome shotgun (WGS) entry which is preliminary data.</text>
</comment>
<dbReference type="Proteomes" id="UP000289022">
    <property type="component" value="Unassembled WGS sequence"/>
</dbReference>
<dbReference type="Gene3D" id="3.40.50.300">
    <property type="entry name" value="P-loop containing nucleotide triphosphate hydrolases"/>
    <property type="match status" value="1"/>
</dbReference>
<dbReference type="AlphaFoldDB" id="A0A438XLT5"/>
<sequence length="84" mass="9860">MYRKDLDHYLKQRLPKAVFLYGEFDFFIHYYIQTIGSLFKCNNPDTETSLFYASDYEKNQIATLLEQDSLFGGSSLVILKLDFA</sequence>
<keyword evidence="1" id="KW-0808">Transferase</keyword>
<feature type="non-terminal residue" evidence="5">
    <location>
        <position position="84"/>
    </location>
</feature>
<evidence type="ECO:0008006" key="7">
    <source>
        <dbReference type="Google" id="ProtNLM"/>
    </source>
</evidence>
<proteinExistence type="predicted"/>
<name>A0A438XLT5_HELPX</name>
<dbReference type="PANTHER" id="PTHR34388:SF1">
    <property type="entry name" value="DNA POLYMERASE III SUBUNIT DELTA"/>
    <property type="match status" value="1"/>
</dbReference>
<keyword evidence="3" id="KW-0235">DNA replication</keyword>
<evidence type="ECO:0000313" key="6">
    <source>
        <dbReference type="Proteomes" id="UP000289022"/>
    </source>
</evidence>
<reference evidence="5 6" key="1">
    <citation type="submission" date="2018-11" db="EMBL/GenBank/DDBJ databases">
        <title>Genetic determinants and prediction of antibiotic resistance phenotypes in Helicobacter pylori.</title>
        <authorList>
            <person name="Wagner K."/>
        </authorList>
    </citation>
    <scope>NUCLEOTIDE SEQUENCE [LARGE SCALE GENOMIC DNA]</scope>
    <source>
        <strain evidence="5 6">ZH70</strain>
    </source>
</reference>
<evidence type="ECO:0000256" key="3">
    <source>
        <dbReference type="ARBA" id="ARBA00022705"/>
    </source>
</evidence>
<dbReference type="InterPro" id="IPR005790">
    <property type="entry name" value="DNA_polIII_delta"/>
</dbReference>
<dbReference type="EMBL" id="RJGP01000421">
    <property type="protein sequence ID" value="RVZ38134.1"/>
    <property type="molecule type" value="Genomic_DNA"/>
</dbReference>
<evidence type="ECO:0000256" key="2">
    <source>
        <dbReference type="ARBA" id="ARBA00022695"/>
    </source>
</evidence>
<organism evidence="5 6">
    <name type="scientific">Helicobacter pylori</name>
    <name type="common">Campylobacter pylori</name>
    <dbReference type="NCBI Taxonomy" id="210"/>
    <lineage>
        <taxon>Bacteria</taxon>
        <taxon>Pseudomonadati</taxon>
        <taxon>Campylobacterota</taxon>
        <taxon>Epsilonproteobacteria</taxon>
        <taxon>Campylobacterales</taxon>
        <taxon>Helicobacteraceae</taxon>
        <taxon>Helicobacter</taxon>
    </lineage>
</organism>
<evidence type="ECO:0000313" key="5">
    <source>
        <dbReference type="EMBL" id="RVZ38134.1"/>
    </source>
</evidence>
<protein>
    <recommendedName>
        <fullName evidence="7">DNA polymerase III subunit delta</fullName>
    </recommendedName>
</protein>
<dbReference type="GO" id="GO:0009360">
    <property type="term" value="C:DNA polymerase III complex"/>
    <property type="evidence" value="ECO:0007669"/>
    <property type="project" value="TreeGrafter"/>
</dbReference>